<evidence type="ECO:0000313" key="3">
    <source>
        <dbReference type="Proteomes" id="UP000669179"/>
    </source>
</evidence>
<sequence length="169" mass="17247">MDRWEQSAWPLAGGALCAFVLAVVLKDAAWQFAFAAVAVSVVGWALCAPVAAGGALGAVAWAVTTGFDVSKTGELAVPGLDDLARAGLLVGLGLAAGVAGKVLSSGRSGEDIGDISPAQSMSPFEGVHHISGVTDGPYRRPVPRQRETAARFRAVPVPGHSTKETNNDV</sequence>
<organism evidence="2 3">
    <name type="scientific">Actinomadura barringtoniae</name>
    <dbReference type="NCBI Taxonomy" id="1427535"/>
    <lineage>
        <taxon>Bacteria</taxon>
        <taxon>Bacillati</taxon>
        <taxon>Actinomycetota</taxon>
        <taxon>Actinomycetes</taxon>
        <taxon>Streptosporangiales</taxon>
        <taxon>Thermomonosporaceae</taxon>
        <taxon>Actinomadura</taxon>
    </lineage>
</organism>
<dbReference type="RefSeq" id="WP_208262010.1">
    <property type="nucleotide sequence ID" value="NZ_JAGEOJ010000023.1"/>
</dbReference>
<gene>
    <name evidence="2" type="ORF">J4573_43190</name>
</gene>
<reference evidence="2" key="1">
    <citation type="submission" date="2021-03" db="EMBL/GenBank/DDBJ databases">
        <authorList>
            <person name="Kanchanasin P."/>
            <person name="Saeng-In P."/>
            <person name="Phongsopitanun W."/>
            <person name="Yuki M."/>
            <person name="Kudo T."/>
            <person name="Ohkuma M."/>
            <person name="Tanasupawat S."/>
        </authorList>
    </citation>
    <scope>NUCLEOTIDE SEQUENCE</scope>
    <source>
        <strain evidence="2">GKU 128</strain>
    </source>
</reference>
<dbReference type="Proteomes" id="UP000669179">
    <property type="component" value="Unassembled WGS sequence"/>
</dbReference>
<keyword evidence="3" id="KW-1185">Reference proteome</keyword>
<comment type="caution">
    <text evidence="2">The sequence shown here is derived from an EMBL/GenBank/DDBJ whole genome shotgun (WGS) entry which is preliminary data.</text>
</comment>
<dbReference type="EMBL" id="JAGEOJ010000023">
    <property type="protein sequence ID" value="MBO2453957.1"/>
    <property type="molecule type" value="Genomic_DNA"/>
</dbReference>
<feature type="transmembrane region" description="Helical" evidence="1">
    <location>
        <begin position="32"/>
        <end position="63"/>
    </location>
</feature>
<name>A0A939PJB9_9ACTN</name>
<keyword evidence="1" id="KW-1133">Transmembrane helix</keyword>
<dbReference type="AlphaFoldDB" id="A0A939PJB9"/>
<evidence type="ECO:0000313" key="2">
    <source>
        <dbReference type="EMBL" id="MBO2453957.1"/>
    </source>
</evidence>
<keyword evidence="1" id="KW-0812">Transmembrane</keyword>
<protein>
    <submittedName>
        <fullName evidence="2">Uncharacterized protein</fullName>
    </submittedName>
</protein>
<keyword evidence="1" id="KW-0472">Membrane</keyword>
<accession>A0A939PJB9</accession>
<proteinExistence type="predicted"/>
<feature type="transmembrane region" description="Helical" evidence="1">
    <location>
        <begin position="6"/>
        <end position="25"/>
    </location>
</feature>
<evidence type="ECO:0000256" key="1">
    <source>
        <dbReference type="SAM" id="Phobius"/>
    </source>
</evidence>